<dbReference type="WBParaSite" id="PgR042_g083_t08">
    <property type="protein sequence ID" value="PgR042_g083_t08"/>
    <property type="gene ID" value="PgR042_g083"/>
</dbReference>
<dbReference type="WBParaSite" id="PgR042_g083_t05">
    <property type="protein sequence ID" value="PgR042_g083_t05"/>
    <property type="gene ID" value="PgR042_g083"/>
</dbReference>
<feature type="region of interest" description="Disordered" evidence="1">
    <location>
        <begin position="113"/>
        <end position="207"/>
    </location>
</feature>
<reference evidence="3 4" key="1">
    <citation type="submission" date="2022-11" db="UniProtKB">
        <authorList>
            <consortium name="WormBaseParasite"/>
        </authorList>
    </citation>
    <scope>IDENTIFICATION</scope>
</reference>
<accession>A0A915BJZ0</accession>
<protein>
    <submittedName>
        <fullName evidence="3 4">Tudor domain-containing protein</fullName>
    </submittedName>
</protein>
<dbReference type="AlphaFoldDB" id="A0A915BJZ0"/>
<feature type="compositionally biased region" description="Polar residues" evidence="1">
    <location>
        <begin position="135"/>
        <end position="148"/>
    </location>
</feature>
<name>A0A915BJZ0_PARUN</name>
<evidence type="ECO:0000313" key="2">
    <source>
        <dbReference type="Proteomes" id="UP000887569"/>
    </source>
</evidence>
<dbReference type="WBParaSite" id="PgR042_g083_t06">
    <property type="protein sequence ID" value="PgR042_g083_t06"/>
    <property type="gene ID" value="PgR042_g083"/>
</dbReference>
<dbReference type="Proteomes" id="UP000887569">
    <property type="component" value="Unplaced"/>
</dbReference>
<feature type="compositionally biased region" description="Low complexity" evidence="1">
    <location>
        <begin position="188"/>
        <end position="201"/>
    </location>
</feature>
<evidence type="ECO:0000313" key="3">
    <source>
        <dbReference type="WBParaSite" id="PgR042_g083_t05"/>
    </source>
</evidence>
<evidence type="ECO:0000313" key="4">
    <source>
        <dbReference type="WBParaSite" id="PgR042_g083_t06"/>
    </source>
</evidence>
<proteinExistence type="predicted"/>
<sequence>MQKMDTLEKFVNFVGSLVGAIKEGCSTEDVARRYKDMFRTEIKYTEMGCKSLEELLNICEQRGKICRRGARWFVRATDDNKHMVDLINSTKSTVLRNKKGNIKYYERMTPKAKFMKAPHASQSRAQLKPEPKISQKPSSGSYQKKNPTGSPLSPPPGLKVKTDRCEEEPVDDFANARGAFSSHRPNEKSNNPPVPSSVDSNLGIPSRQRFNKGYKRLQATVEMCGGEASLSSLKEAYEERYHMPLDSAEFHRLFGVDMSNPDRLRRILDGYLDLRNEYDEWIFSVPTDEFDGDFFDDLVAVDDLPVTNKTFSRQEGDAYSDGNEGTTIASCSSLQASRRPSSSSEVKCYGPKRGVVPREDETFGSRRDIRLSMDSRVNSSESQKASFSGELDYVSLGSKIFVEVIYNGPIRIGALGDFFLNFHGISINPLASGDGSWIGIVKKIMDTGRFPSLIICRNEIGLREHFLEVRHAKEEVDELLAANLAYRILKSSDGRMLYLALFDDLRKWDITFDHFLFHKFVTKFADTFECEFSTNGHYLYLTEGAKPPSPRGVIPNSNILSPIVCTDVLSTYRSGEMPEKKPICLTKLDVVPYRDGWRRFKFTFSLRDFDVKKKKFHAELYEYYNSHWEDKDLMMKLKVGDHAVFYDSNRDCVRRICYVGEEENGSLRVYLIDDLIYASIMPSSIRKLTEKFASVPSFGVVEFSAPFQFFDQPGLEFWNTFDKVRKRLREGADSKTPAFIRLYSKPEEGVRRVIHLFHEPTKTSFPNCLIADNFIELKDRKWEFYDCSEEEPDDEMWNSGF</sequence>
<dbReference type="Gene3D" id="3.30.420.610">
    <property type="entry name" value="LOTUS domain-like"/>
    <property type="match status" value="1"/>
</dbReference>
<keyword evidence="2" id="KW-1185">Reference proteome</keyword>
<evidence type="ECO:0000256" key="1">
    <source>
        <dbReference type="SAM" id="MobiDB-lite"/>
    </source>
</evidence>
<dbReference type="WBParaSite" id="PgR042_g083_t07">
    <property type="protein sequence ID" value="PgR042_g083_t07"/>
    <property type="gene ID" value="PgR042_g083"/>
</dbReference>
<dbReference type="InterPro" id="IPR041966">
    <property type="entry name" value="LOTUS-like"/>
</dbReference>
<organism evidence="2 4">
    <name type="scientific">Parascaris univalens</name>
    <name type="common">Nematode worm</name>
    <dbReference type="NCBI Taxonomy" id="6257"/>
    <lineage>
        <taxon>Eukaryota</taxon>
        <taxon>Metazoa</taxon>
        <taxon>Ecdysozoa</taxon>
        <taxon>Nematoda</taxon>
        <taxon>Chromadorea</taxon>
        <taxon>Rhabditida</taxon>
        <taxon>Spirurina</taxon>
        <taxon>Ascaridomorpha</taxon>
        <taxon>Ascaridoidea</taxon>
        <taxon>Ascarididae</taxon>
        <taxon>Parascaris</taxon>
    </lineage>
</organism>